<reference evidence="1 2" key="1">
    <citation type="journal article" date="2019" name="Nat. Ecol. Evol.">
        <title>Megaphylogeny resolves global patterns of mushroom evolution.</title>
        <authorList>
            <person name="Varga T."/>
            <person name="Krizsan K."/>
            <person name="Foldi C."/>
            <person name="Dima B."/>
            <person name="Sanchez-Garcia M."/>
            <person name="Sanchez-Ramirez S."/>
            <person name="Szollosi G.J."/>
            <person name="Szarkandi J.G."/>
            <person name="Papp V."/>
            <person name="Albert L."/>
            <person name="Andreopoulos W."/>
            <person name="Angelini C."/>
            <person name="Antonin V."/>
            <person name="Barry K.W."/>
            <person name="Bougher N.L."/>
            <person name="Buchanan P."/>
            <person name="Buyck B."/>
            <person name="Bense V."/>
            <person name="Catcheside P."/>
            <person name="Chovatia M."/>
            <person name="Cooper J."/>
            <person name="Damon W."/>
            <person name="Desjardin D."/>
            <person name="Finy P."/>
            <person name="Geml J."/>
            <person name="Haridas S."/>
            <person name="Hughes K."/>
            <person name="Justo A."/>
            <person name="Karasinski D."/>
            <person name="Kautmanova I."/>
            <person name="Kiss B."/>
            <person name="Kocsube S."/>
            <person name="Kotiranta H."/>
            <person name="LaButti K.M."/>
            <person name="Lechner B.E."/>
            <person name="Liimatainen K."/>
            <person name="Lipzen A."/>
            <person name="Lukacs Z."/>
            <person name="Mihaltcheva S."/>
            <person name="Morgado L.N."/>
            <person name="Niskanen T."/>
            <person name="Noordeloos M.E."/>
            <person name="Ohm R.A."/>
            <person name="Ortiz-Santana B."/>
            <person name="Ovrebo C."/>
            <person name="Racz N."/>
            <person name="Riley R."/>
            <person name="Savchenko A."/>
            <person name="Shiryaev A."/>
            <person name="Soop K."/>
            <person name="Spirin V."/>
            <person name="Szebenyi C."/>
            <person name="Tomsovsky M."/>
            <person name="Tulloss R.E."/>
            <person name="Uehling J."/>
            <person name="Grigoriev I.V."/>
            <person name="Vagvolgyi C."/>
            <person name="Papp T."/>
            <person name="Martin F.M."/>
            <person name="Miettinen O."/>
            <person name="Hibbett D.S."/>
            <person name="Nagy L.G."/>
        </authorList>
    </citation>
    <scope>NUCLEOTIDE SEQUENCE [LARGE SCALE GENOMIC DNA]</scope>
    <source>
        <strain evidence="1 2">CBS 309.79</strain>
    </source>
</reference>
<proteinExistence type="predicted"/>
<accession>A0A5C3Q7V3</accession>
<dbReference type="EMBL" id="ML178841">
    <property type="protein sequence ID" value="TFK98174.1"/>
    <property type="molecule type" value="Genomic_DNA"/>
</dbReference>
<dbReference type="AlphaFoldDB" id="A0A5C3Q7V3"/>
<keyword evidence="2" id="KW-1185">Reference proteome</keyword>
<evidence type="ECO:0000313" key="1">
    <source>
        <dbReference type="EMBL" id="TFK98174.1"/>
    </source>
</evidence>
<dbReference type="Proteomes" id="UP000305067">
    <property type="component" value="Unassembled WGS sequence"/>
</dbReference>
<organism evidence="1 2">
    <name type="scientific">Pterulicium gracile</name>
    <dbReference type="NCBI Taxonomy" id="1884261"/>
    <lineage>
        <taxon>Eukaryota</taxon>
        <taxon>Fungi</taxon>
        <taxon>Dikarya</taxon>
        <taxon>Basidiomycota</taxon>
        <taxon>Agaricomycotina</taxon>
        <taxon>Agaricomycetes</taxon>
        <taxon>Agaricomycetidae</taxon>
        <taxon>Agaricales</taxon>
        <taxon>Pleurotineae</taxon>
        <taxon>Pterulaceae</taxon>
        <taxon>Pterulicium</taxon>
    </lineage>
</organism>
<protein>
    <submittedName>
        <fullName evidence="1">Uncharacterized protein</fullName>
    </submittedName>
</protein>
<name>A0A5C3Q7V3_9AGAR</name>
<sequence length="197" mass="21822">MTHLPVLAVININGGRSSAQVGTGHIEASVSSQHNTRFSLFTRGSFEQVIHLFLAPKAITFLRLCSPKASAEPLRALPTFHDPAWLTFVTQRRNVQKLDNHSDYQILRSLAFPPQKTSIHPTPTDADADSILPSLQILRFCDCHIPEAHAFQRDLQALLSQARATAFTGIELAECYGVSEGLVRSLRDGTHLERMGR</sequence>
<gene>
    <name evidence="1" type="ORF">BDV98DRAFT_573193</name>
</gene>
<evidence type="ECO:0000313" key="2">
    <source>
        <dbReference type="Proteomes" id="UP000305067"/>
    </source>
</evidence>